<reference evidence="2" key="1">
    <citation type="submission" date="2021-12" db="EMBL/GenBank/DDBJ databases">
        <authorList>
            <person name="Martin H S."/>
        </authorList>
    </citation>
    <scope>NUCLEOTIDE SEQUENCE</scope>
</reference>
<evidence type="ECO:0000313" key="3">
    <source>
        <dbReference type="Proteomes" id="UP000838878"/>
    </source>
</evidence>
<dbReference type="AlphaFoldDB" id="A0A8J9UXT8"/>
<evidence type="ECO:0000313" key="2">
    <source>
        <dbReference type="EMBL" id="CAH0726769.1"/>
    </source>
</evidence>
<feature type="chain" id="PRO_5035471322" evidence="1">
    <location>
        <begin position="20"/>
        <end position="204"/>
    </location>
</feature>
<dbReference type="Proteomes" id="UP000838878">
    <property type="component" value="Chromosome 6"/>
</dbReference>
<keyword evidence="1" id="KW-0732">Signal</keyword>
<organism evidence="2 3">
    <name type="scientific">Brenthis ino</name>
    <name type="common">lesser marbled fritillary</name>
    <dbReference type="NCBI Taxonomy" id="405034"/>
    <lineage>
        <taxon>Eukaryota</taxon>
        <taxon>Metazoa</taxon>
        <taxon>Ecdysozoa</taxon>
        <taxon>Arthropoda</taxon>
        <taxon>Hexapoda</taxon>
        <taxon>Insecta</taxon>
        <taxon>Pterygota</taxon>
        <taxon>Neoptera</taxon>
        <taxon>Endopterygota</taxon>
        <taxon>Lepidoptera</taxon>
        <taxon>Glossata</taxon>
        <taxon>Ditrysia</taxon>
        <taxon>Papilionoidea</taxon>
        <taxon>Nymphalidae</taxon>
        <taxon>Heliconiinae</taxon>
        <taxon>Argynnini</taxon>
        <taxon>Brenthis</taxon>
    </lineage>
</organism>
<name>A0A8J9UXT8_9NEOP</name>
<accession>A0A8J9UXT8</accession>
<evidence type="ECO:0000256" key="1">
    <source>
        <dbReference type="SAM" id="SignalP"/>
    </source>
</evidence>
<dbReference type="EMBL" id="OV170226">
    <property type="protein sequence ID" value="CAH0726769.1"/>
    <property type="molecule type" value="Genomic_DNA"/>
</dbReference>
<feature type="signal peptide" evidence="1">
    <location>
        <begin position="1"/>
        <end position="19"/>
    </location>
</feature>
<gene>
    <name evidence="2" type="ORF">BINO364_LOCUS12196</name>
</gene>
<proteinExistence type="predicted"/>
<feature type="non-terminal residue" evidence="2">
    <location>
        <position position="204"/>
    </location>
</feature>
<dbReference type="OrthoDB" id="7477138at2759"/>
<keyword evidence="3" id="KW-1185">Reference proteome</keyword>
<sequence length="204" mass="22540">MSPTAALLAILAGATFTMAQTRDYRLENLDLLGLLAEKPWIGHSRWDRGSRIEEDMDSVYPRTNPPRQDDGPRIYDDDILRESDKRSAVATVLNGRRRRQPAPALGVLNDVGSFFDSLRDNLETLASLSPQQRSQLFLEPPTVVHASSSGGGGGSSGIRRLHALRPLRPTGNIRSYNRRSDVEAYAYPAANHHDPGLLWTGLGR</sequence>
<protein>
    <submittedName>
        <fullName evidence="2">Uncharacterized protein</fullName>
    </submittedName>
</protein>